<accession>A0A4R4E3I6</accession>
<sequence>MANYSTMTTTWDQQRKRQALIITGATGAALLLLFILLKWPIPTVPPPVAEQTIEIDLGDVNLGNSDVGSGKDQPQVPGAPAPGPTSSVPTPASSSPSSSSSTSDARTVETDDHSDGPAIRNPVTPNPKGTTVNSDNNAVKPSNNPPAPPAPKPKAVFGGIRTPNGTGPGGNGADSYKPGTGEGPGNGPGDAGAPGGNPKGTVHRNDREVVREYYFQSDLPPATVKAELHIDPSGKASLRRIVNGSMSKYKNAIQQYLPVMNFNKSDHESVIVYTFNFRTSGG</sequence>
<evidence type="ECO:0000313" key="4">
    <source>
        <dbReference type="Proteomes" id="UP000295164"/>
    </source>
</evidence>
<dbReference type="EMBL" id="SKFH01000004">
    <property type="protein sequence ID" value="TCZ73979.1"/>
    <property type="molecule type" value="Genomic_DNA"/>
</dbReference>
<protein>
    <recommendedName>
        <fullName evidence="5">Energy transducer TonB</fullName>
    </recommendedName>
</protein>
<comment type="caution">
    <text evidence="3">The sequence shown here is derived from an EMBL/GenBank/DDBJ whole genome shotgun (WGS) entry which is preliminary data.</text>
</comment>
<feature type="compositionally biased region" description="Basic and acidic residues" evidence="1">
    <location>
        <begin position="106"/>
        <end position="115"/>
    </location>
</feature>
<proteinExistence type="predicted"/>
<keyword evidence="2" id="KW-0812">Transmembrane</keyword>
<dbReference type="Proteomes" id="UP000295164">
    <property type="component" value="Unassembled WGS sequence"/>
</dbReference>
<keyword evidence="4" id="KW-1185">Reference proteome</keyword>
<evidence type="ECO:0000256" key="1">
    <source>
        <dbReference type="SAM" id="MobiDB-lite"/>
    </source>
</evidence>
<dbReference type="RefSeq" id="WP_131850979.1">
    <property type="nucleotide sequence ID" value="NZ_SKFH01000004.1"/>
</dbReference>
<feature type="region of interest" description="Disordered" evidence="1">
    <location>
        <begin position="64"/>
        <end position="203"/>
    </location>
</feature>
<feature type="transmembrane region" description="Helical" evidence="2">
    <location>
        <begin position="20"/>
        <end position="41"/>
    </location>
</feature>
<feature type="compositionally biased region" description="Low complexity" evidence="1">
    <location>
        <begin position="84"/>
        <end position="103"/>
    </location>
</feature>
<feature type="compositionally biased region" description="Gly residues" evidence="1">
    <location>
        <begin position="180"/>
        <end position="198"/>
    </location>
</feature>
<reference evidence="3 4" key="1">
    <citation type="submission" date="2019-03" db="EMBL/GenBank/DDBJ databases">
        <authorList>
            <person name="Kim M.K.M."/>
        </authorList>
    </citation>
    <scope>NUCLEOTIDE SEQUENCE [LARGE SCALE GENOMIC DNA]</scope>
    <source>
        <strain evidence="3 4">17J68-15</strain>
    </source>
</reference>
<keyword evidence="2" id="KW-0472">Membrane</keyword>
<dbReference type="OrthoDB" id="676306at2"/>
<organism evidence="3 4">
    <name type="scientific">Flaviaesturariibacter aridisoli</name>
    <dbReference type="NCBI Taxonomy" id="2545761"/>
    <lineage>
        <taxon>Bacteria</taxon>
        <taxon>Pseudomonadati</taxon>
        <taxon>Bacteroidota</taxon>
        <taxon>Chitinophagia</taxon>
        <taxon>Chitinophagales</taxon>
        <taxon>Chitinophagaceae</taxon>
        <taxon>Flaviaestuariibacter</taxon>
    </lineage>
</organism>
<name>A0A4R4E3I6_9BACT</name>
<evidence type="ECO:0000256" key="2">
    <source>
        <dbReference type="SAM" id="Phobius"/>
    </source>
</evidence>
<dbReference type="AlphaFoldDB" id="A0A4R4E3I6"/>
<feature type="compositionally biased region" description="Low complexity" evidence="1">
    <location>
        <begin position="153"/>
        <end position="165"/>
    </location>
</feature>
<evidence type="ECO:0000313" key="3">
    <source>
        <dbReference type="EMBL" id="TCZ73979.1"/>
    </source>
</evidence>
<keyword evidence="2" id="KW-1133">Transmembrane helix</keyword>
<feature type="compositionally biased region" description="Pro residues" evidence="1">
    <location>
        <begin position="143"/>
        <end position="152"/>
    </location>
</feature>
<evidence type="ECO:0008006" key="5">
    <source>
        <dbReference type="Google" id="ProtNLM"/>
    </source>
</evidence>
<gene>
    <name evidence="3" type="ORF">E0486_04675</name>
</gene>